<protein>
    <recommendedName>
        <fullName evidence="1">DUF6487 domain-containing protein</fullName>
    </recommendedName>
</protein>
<organism evidence="2 3">
    <name type="scientific">Acholeplasma laidlawii</name>
    <dbReference type="NCBI Taxonomy" id="2148"/>
    <lineage>
        <taxon>Bacteria</taxon>
        <taxon>Bacillati</taxon>
        <taxon>Mycoplasmatota</taxon>
        <taxon>Mollicutes</taxon>
        <taxon>Acholeplasmatales</taxon>
        <taxon>Acholeplasmataceae</taxon>
        <taxon>Acholeplasma</taxon>
    </lineage>
</organism>
<evidence type="ECO:0000313" key="3">
    <source>
        <dbReference type="Proteomes" id="UP000315938"/>
    </source>
</evidence>
<proteinExistence type="predicted"/>
<name>A0A553IHX6_ACHLA</name>
<dbReference type="InterPro" id="IPR045504">
    <property type="entry name" value="DUF6487"/>
</dbReference>
<sequence>MQCPKCLNTMKEGYIYNTKMPIMWLPKDEMMPLTIFGRPQNSIMITKTPFLTKKKAVSFYCRSCKFIITPVLDLDA</sequence>
<accession>A0A553IHX6</accession>
<comment type="caution">
    <text evidence="2">The sequence shown here is derived from an EMBL/GenBank/DDBJ whole genome shotgun (WGS) entry which is preliminary data.</text>
</comment>
<reference evidence="2 3" key="1">
    <citation type="submission" date="2019-07" db="EMBL/GenBank/DDBJ databases">
        <title>Genome sequence of Acholeplasma laidlawii strain with increased resistance to erythromycin.</title>
        <authorList>
            <person name="Medvedeva E.S."/>
            <person name="Baranova N.B."/>
            <person name="Siniagina M.N."/>
            <person name="Mouzykantov A."/>
            <person name="Chernova O.A."/>
            <person name="Chernov V.M."/>
        </authorList>
    </citation>
    <scope>NUCLEOTIDE SEQUENCE [LARGE SCALE GENOMIC DNA]</scope>
    <source>
        <strain evidence="2 3">PG8REry</strain>
    </source>
</reference>
<feature type="domain" description="DUF6487" evidence="1">
    <location>
        <begin position="3"/>
        <end position="70"/>
    </location>
</feature>
<dbReference type="GeneID" id="41338908"/>
<dbReference type="AlphaFoldDB" id="A0A553IHX6"/>
<dbReference type="RefSeq" id="WP_012242695.1">
    <property type="nucleotide sequence ID" value="NZ_JACAOE010000001.1"/>
</dbReference>
<gene>
    <name evidence="2" type="ORF">FNV44_01865</name>
</gene>
<dbReference type="Pfam" id="PF20097">
    <property type="entry name" value="DUF6487"/>
    <property type="match status" value="1"/>
</dbReference>
<evidence type="ECO:0000259" key="1">
    <source>
        <dbReference type="Pfam" id="PF20097"/>
    </source>
</evidence>
<evidence type="ECO:0000313" key="2">
    <source>
        <dbReference type="EMBL" id="TRX99808.1"/>
    </source>
</evidence>
<dbReference type="EMBL" id="VKID01000001">
    <property type="protein sequence ID" value="TRX99808.1"/>
    <property type="molecule type" value="Genomic_DNA"/>
</dbReference>
<dbReference type="Proteomes" id="UP000315938">
    <property type="component" value="Unassembled WGS sequence"/>
</dbReference>